<evidence type="ECO:0000259" key="1">
    <source>
        <dbReference type="SMART" id="SM00901"/>
    </source>
</evidence>
<dbReference type="Proteomes" id="UP000651050">
    <property type="component" value="Unassembled WGS sequence"/>
</dbReference>
<dbReference type="EMBL" id="JADWYS010000001">
    <property type="protein sequence ID" value="MBG9387590.1"/>
    <property type="molecule type" value="Genomic_DNA"/>
</dbReference>
<accession>A0A931MGT3</accession>
<comment type="caution">
    <text evidence="2">The sequence shown here is derived from an EMBL/GenBank/DDBJ whole genome shotgun (WGS) entry which is preliminary data.</text>
</comment>
<dbReference type="RefSeq" id="WP_196985503.1">
    <property type="nucleotide sequence ID" value="NZ_JADWYS010000001.1"/>
</dbReference>
<name>A0A931MGT3_9BURK</name>
<dbReference type="Pfam" id="PF08867">
    <property type="entry name" value="FRG"/>
    <property type="match status" value="1"/>
</dbReference>
<sequence length="437" mass="49869">MFNFLVTSLDGAWEQPGYEYERGRFLEFTSDDIAASFRELKAAQLKALLDMPCLFAYEGTSEAMRVGRLKSVKLRNDGRLLFVVPEIDPAVPPIPFEAIKPLQTALDIRNWELNRTHWAIKDEDLYQVLADAGIGQPAVVSLRVVKADLPPPAKASFQADTVGAFIGHVLSLNHGGREVFYRGHSNRTKYRLEPSIFRRDEHGNYIYRDAEDRMYRELLVSNSIDFQGDVYTLDRLVRMQHYSLPTRLLDITSNPLIALYFACKSNLDQDGEVIVFSIDRQKIKYFDSDTASCLANLTRLPKTSKDELDFSSLEVRKFNKQQSLKQLLHFIKEEKPFFEPRLDPGHLRSIVCVKGKHTNNRIAFQSGAFLLFGYDVTLDEGGNTEIAVQRIAVMNKSGVLKQLDQLNINESTVFPYIENSAKYIAQKFAFQDPQKHV</sequence>
<gene>
    <name evidence="2" type="ORF">I5803_06145</name>
</gene>
<proteinExistence type="predicted"/>
<dbReference type="SMART" id="SM00901">
    <property type="entry name" value="FRG"/>
    <property type="match status" value="1"/>
</dbReference>
<reference evidence="2" key="1">
    <citation type="submission" date="2020-11" db="EMBL/GenBank/DDBJ databases">
        <title>Bacterial whole genome sequence for Caenimonas sp. DR4.4.</title>
        <authorList>
            <person name="Le V."/>
            <person name="Ko S.-R."/>
            <person name="Ahn C.-Y."/>
            <person name="Oh H.-M."/>
        </authorList>
    </citation>
    <scope>NUCLEOTIDE SEQUENCE</scope>
    <source>
        <strain evidence="2">DR4.4</strain>
    </source>
</reference>
<dbReference type="AlphaFoldDB" id="A0A931MGT3"/>
<evidence type="ECO:0000313" key="2">
    <source>
        <dbReference type="EMBL" id="MBG9387590.1"/>
    </source>
</evidence>
<organism evidence="2 3">
    <name type="scientific">Caenimonas aquaedulcis</name>
    <dbReference type="NCBI Taxonomy" id="2793270"/>
    <lineage>
        <taxon>Bacteria</taxon>
        <taxon>Pseudomonadati</taxon>
        <taxon>Pseudomonadota</taxon>
        <taxon>Betaproteobacteria</taxon>
        <taxon>Burkholderiales</taxon>
        <taxon>Comamonadaceae</taxon>
        <taxon>Caenimonas</taxon>
    </lineage>
</organism>
<protein>
    <submittedName>
        <fullName evidence="2">FRG domain-containing protein</fullName>
    </submittedName>
</protein>
<dbReference type="InterPro" id="IPR014966">
    <property type="entry name" value="FRG-dom"/>
</dbReference>
<evidence type="ECO:0000313" key="3">
    <source>
        <dbReference type="Proteomes" id="UP000651050"/>
    </source>
</evidence>
<keyword evidence="3" id="KW-1185">Reference proteome</keyword>
<feature type="domain" description="FRG" evidence="1">
    <location>
        <begin position="175"/>
        <end position="274"/>
    </location>
</feature>